<accession>A0A2A5B066</accession>
<name>A0A2A5B066_9GAMM</name>
<sequence length="132" mass="14658">MIVIDTHVLLWWVSGDKSLSAKAGRTIKKCLTDGGEVIVSSITVWEIAMLIEKNRLVLSMDIESWVNEVAQIEGVRFMPVNNEIAMKSAALPGEFHKDPADRIIVATARKLAVSLVTADGKIIDYEHVKTIW</sequence>
<gene>
    <name evidence="2" type="ORF">COA96_09480</name>
</gene>
<dbReference type="Gene3D" id="3.40.50.1010">
    <property type="entry name" value="5'-nuclease"/>
    <property type="match status" value="1"/>
</dbReference>
<feature type="domain" description="PIN" evidence="1">
    <location>
        <begin position="2"/>
        <end position="125"/>
    </location>
</feature>
<evidence type="ECO:0000313" key="2">
    <source>
        <dbReference type="EMBL" id="PCJ24468.1"/>
    </source>
</evidence>
<dbReference type="SUPFAM" id="SSF88723">
    <property type="entry name" value="PIN domain-like"/>
    <property type="match status" value="1"/>
</dbReference>
<dbReference type="PANTHER" id="PTHR36173">
    <property type="entry name" value="RIBONUCLEASE VAPC16-RELATED"/>
    <property type="match status" value="1"/>
</dbReference>
<comment type="caution">
    <text evidence="2">The sequence shown here is derived from an EMBL/GenBank/DDBJ whole genome shotgun (WGS) entry which is preliminary data.</text>
</comment>
<organism evidence="2 3">
    <name type="scientific">SAR86 cluster bacterium</name>
    <dbReference type="NCBI Taxonomy" id="2030880"/>
    <lineage>
        <taxon>Bacteria</taxon>
        <taxon>Pseudomonadati</taxon>
        <taxon>Pseudomonadota</taxon>
        <taxon>Gammaproteobacteria</taxon>
        <taxon>SAR86 cluster</taxon>
    </lineage>
</organism>
<dbReference type="CDD" id="cd09872">
    <property type="entry name" value="PIN_Sll0205-like"/>
    <property type="match status" value="1"/>
</dbReference>
<dbReference type="InterPro" id="IPR002716">
    <property type="entry name" value="PIN_dom"/>
</dbReference>
<evidence type="ECO:0000313" key="3">
    <source>
        <dbReference type="Proteomes" id="UP000218327"/>
    </source>
</evidence>
<dbReference type="InterPro" id="IPR041705">
    <property type="entry name" value="PIN_Sll0205"/>
</dbReference>
<dbReference type="InterPro" id="IPR052919">
    <property type="entry name" value="TA_system_RNase"/>
</dbReference>
<protein>
    <submittedName>
        <fullName evidence="2">VapC toxin family PIN domain ribonuclease</fullName>
    </submittedName>
</protein>
<dbReference type="Proteomes" id="UP000218327">
    <property type="component" value="Unassembled WGS sequence"/>
</dbReference>
<dbReference type="InterPro" id="IPR029060">
    <property type="entry name" value="PIN-like_dom_sf"/>
</dbReference>
<dbReference type="Pfam" id="PF01850">
    <property type="entry name" value="PIN"/>
    <property type="match status" value="1"/>
</dbReference>
<reference evidence="3" key="1">
    <citation type="submission" date="2017-08" db="EMBL/GenBank/DDBJ databases">
        <title>A dynamic microbial community with high functional redundancy inhabits the cold, oxic subseafloor aquifer.</title>
        <authorList>
            <person name="Tully B.J."/>
            <person name="Wheat C.G."/>
            <person name="Glazer B.T."/>
            <person name="Huber J.A."/>
        </authorList>
    </citation>
    <scope>NUCLEOTIDE SEQUENCE [LARGE SCALE GENOMIC DNA]</scope>
</reference>
<proteinExistence type="predicted"/>
<dbReference type="EMBL" id="NVVJ01000026">
    <property type="protein sequence ID" value="PCJ24468.1"/>
    <property type="molecule type" value="Genomic_DNA"/>
</dbReference>
<evidence type="ECO:0000259" key="1">
    <source>
        <dbReference type="Pfam" id="PF01850"/>
    </source>
</evidence>
<dbReference type="AlphaFoldDB" id="A0A2A5B066"/>
<dbReference type="PANTHER" id="PTHR36173:SF1">
    <property type="entry name" value="RIBONUCLEASE VAPC22"/>
    <property type="match status" value="1"/>
</dbReference>